<organism evidence="3 4">
    <name type="scientific">Varroa destructor</name>
    <name type="common">Honeybee mite</name>
    <dbReference type="NCBI Taxonomy" id="109461"/>
    <lineage>
        <taxon>Eukaryota</taxon>
        <taxon>Metazoa</taxon>
        <taxon>Ecdysozoa</taxon>
        <taxon>Arthropoda</taxon>
        <taxon>Chelicerata</taxon>
        <taxon>Arachnida</taxon>
        <taxon>Acari</taxon>
        <taxon>Parasitiformes</taxon>
        <taxon>Mesostigmata</taxon>
        <taxon>Gamasina</taxon>
        <taxon>Dermanyssoidea</taxon>
        <taxon>Varroidae</taxon>
        <taxon>Varroa</taxon>
    </lineage>
</organism>
<proteinExistence type="predicted"/>
<feature type="compositionally biased region" description="Polar residues" evidence="1">
    <location>
        <begin position="262"/>
        <end position="271"/>
    </location>
</feature>
<feature type="transmembrane region" description="Helical" evidence="2">
    <location>
        <begin position="120"/>
        <end position="139"/>
    </location>
</feature>
<feature type="compositionally biased region" description="Polar residues" evidence="1">
    <location>
        <begin position="182"/>
        <end position="204"/>
    </location>
</feature>
<keyword evidence="2" id="KW-0472">Membrane</keyword>
<keyword evidence="4" id="KW-1185">Reference proteome</keyword>
<dbReference type="AlphaFoldDB" id="A0A7M7JAJ7"/>
<dbReference type="RefSeq" id="XP_022646993.1">
    <property type="nucleotide sequence ID" value="XM_022791258.1"/>
</dbReference>
<feature type="transmembrane region" description="Helical" evidence="2">
    <location>
        <begin position="39"/>
        <end position="63"/>
    </location>
</feature>
<reference evidence="3" key="1">
    <citation type="submission" date="2021-01" db="UniProtKB">
        <authorList>
            <consortium name="EnsemblMetazoa"/>
        </authorList>
    </citation>
    <scope>IDENTIFICATION</scope>
</reference>
<dbReference type="OrthoDB" id="10430287at2759"/>
<keyword evidence="2" id="KW-0812">Transmembrane</keyword>
<evidence type="ECO:0000256" key="2">
    <source>
        <dbReference type="SAM" id="Phobius"/>
    </source>
</evidence>
<evidence type="ECO:0000313" key="4">
    <source>
        <dbReference type="Proteomes" id="UP000594260"/>
    </source>
</evidence>
<dbReference type="KEGG" id="vde:111244305"/>
<dbReference type="GeneID" id="111244305"/>
<sequence>MSSFCEFVNRNVGKIRLLEKIEKHPKFPPIHRGDNLLRYIYTVAIIFHVYMVLSGWVGVWSFFTKCPSLQLYEKLVLIALRLAVMGVHCVAAACFVLNILGGAPVPPCERVCHLYHQFMVIYRGVALPASMLVMIGSLLGLNLEQFALLLIHVPVEAIGLLWHVVICDAFLRGQPSNDVNEALGSSANSSSHGAIAQQGATASNKPGFKAKPHPAPASAGWAKAPPSPVKAGLAKPPMVSKESKDSTSKTSNAVPPGRITTDKQSASTPQGNDLAAGKPPANTSSKKSDAERNRNNSD</sequence>
<keyword evidence="2" id="KW-1133">Transmembrane helix</keyword>
<dbReference type="Proteomes" id="UP000594260">
    <property type="component" value="Unplaced"/>
</dbReference>
<evidence type="ECO:0008006" key="5">
    <source>
        <dbReference type="Google" id="ProtNLM"/>
    </source>
</evidence>
<evidence type="ECO:0000256" key="1">
    <source>
        <dbReference type="SAM" id="MobiDB-lite"/>
    </source>
</evidence>
<feature type="transmembrane region" description="Helical" evidence="2">
    <location>
        <begin position="75"/>
        <end position="100"/>
    </location>
</feature>
<dbReference type="EnsemblMetazoa" id="XM_022791258">
    <property type="protein sequence ID" value="XP_022646993"/>
    <property type="gene ID" value="LOC111244305"/>
</dbReference>
<protein>
    <recommendedName>
        <fullName evidence="5">Transmembrane protein</fullName>
    </recommendedName>
</protein>
<feature type="compositionally biased region" description="Basic and acidic residues" evidence="1">
    <location>
        <begin position="286"/>
        <end position="298"/>
    </location>
</feature>
<dbReference type="InParanoid" id="A0A7M7JAJ7"/>
<feature type="region of interest" description="Disordered" evidence="1">
    <location>
        <begin position="182"/>
        <end position="298"/>
    </location>
</feature>
<evidence type="ECO:0000313" key="3">
    <source>
        <dbReference type="EnsemblMetazoa" id="XP_022646993"/>
    </source>
</evidence>
<accession>A0A7M7JAJ7</accession>
<name>A0A7M7JAJ7_VARDE</name>